<keyword evidence="4 7" id="KW-0949">S-adenosyl-L-methionine</keyword>
<evidence type="ECO:0000256" key="2">
    <source>
        <dbReference type="ARBA" id="ARBA00022603"/>
    </source>
</evidence>
<protein>
    <recommendedName>
        <fullName evidence="1">DNA (cytosine-5-)-methyltransferase</fullName>
        <ecNumber evidence="1">2.1.1.37</ecNumber>
    </recommendedName>
</protein>
<evidence type="ECO:0000256" key="8">
    <source>
        <dbReference type="RuleBase" id="RU000416"/>
    </source>
</evidence>
<evidence type="ECO:0000256" key="7">
    <source>
        <dbReference type="PROSITE-ProRule" id="PRU01016"/>
    </source>
</evidence>
<evidence type="ECO:0000256" key="4">
    <source>
        <dbReference type="ARBA" id="ARBA00022691"/>
    </source>
</evidence>
<organism evidence="9 10">
    <name type="scientific">Candidatus Magnetobacterium bavaricum</name>
    <dbReference type="NCBI Taxonomy" id="29290"/>
    <lineage>
        <taxon>Bacteria</taxon>
        <taxon>Pseudomonadati</taxon>
        <taxon>Nitrospirota</taxon>
        <taxon>Thermodesulfovibrionia</taxon>
        <taxon>Thermodesulfovibrionales</taxon>
        <taxon>Candidatus Magnetobacteriaceae</taxon>
        <taxon>Candidatus Magnetobacterium</taxon>
    </lineage>
</organism>
<dbReference type="GO" id="GO:0003677">
    <property type="term" value="F:DNA binding"/>
    <property type="evidence" value="ECO:0007669"/>
    <property type="project" value="TreeGrafter"/>
</dbReference>
<keyword evidence="5" id="KW-0680">Restriction system</keyword>
<dbReference type="PROSITE" id="PS51679">
    <property type="entry name" value="SAM_MT_C5"/>
    <property type="match status" value="1"/>
</dbReference>
<dbReference type="NCBIfam" id="TIGR00675">
    <property type="entry name" value="dcm"/>
    <property type="match status" value="1"/>
</dbReference>
<evidence type="ECO:0000256" key="6">
    <source>
        <dbReference type="ARBA" id="ARBA00047422"/>
    </source>
</evidence>
<dbReference type="PANTHER" id="PTHR10629:SF52">
    <property type="entry name" value="DNA (CYTOSINE-5)-METHYLTRANSFERASE 1"/>
    <property type="match status" value="1"/>
</dbReference>
<keyword evidence="3 7" id="KW-0808">Transferase</keyword>
<dbReference type="Proteomes" id="UP000033423">
    <property type="component" value="Unassembled WGS sequence"/>
</dbReference>
<proteinExistence type="inferred from homology"/>
<evidence type="ECO:0000313" key="10">
    <source>
        <dbReference type="Proteomes" id="UP000033423"/>
    </source>
</evidence>
<dbReference type="Gene3D" id="3.40.50.150">
    <property type="entry name" value="Vaccinia Virus protein VP39"/>
    <property type="match status" value="1"/>
</dbReference>
<dbReference type="InterPro" id="IPR029063">
    <property type="entry name" value="SAM-dependent_MTases_sf"/>
</dbReference>
<dbReference type="GO" id="GO:0009307">
    <property type="term" value="P:DNA restriction-modification system"/>
    <property type="evidence" value="ECO:0007669"/>
    <property type="project" value="UniProtKB-KW"/>
</dbReference>
<gene>
    <name evidence="9" type="ORF">MBAV_006423</name>
</gene>
<sequence length="117" mass="13978">MLVARFFFDIVRILEAKRPKGFILENVKRIVRHKNGYTFNRILETLKELGYFVDYKVLNALDYGLPQKRERVFLVGFYKAMFFSWPQKFEKLTPLSDILETNVDEKFFASPYIQAKL</sequence>
<comment type="caution">
    <text evidence="9">The sequence shown here is derived from an EMBL/GenBank/DDBJ whole genome shotgun (WGS) entry which is preliminary data.</text>
</comment>
<dbReference type="PATRIC" id="fig|29290.4.peg.8493"/>
<keyword evidence="10" id="KW-1185">Reference proteome</keyword>
<evidence type="ECO:0000256" key="3">
    <source>
        <dbReference type="ARBA" id="ARBA00022679"/>
    </source>
</evidence>
<dbReference type="InterPro" id="IPR050390">
    <property type="entry name" value="C5-Methyltransferase"/>
</dbReference>
<dbReference type="GO" id="GO:0032259">
    <property type="term" value="P:methylation"/>
    <property type="evidence" value="ECO:0007669"/>
    <property type="project" value="UniProtKB-KW"/>
</dbReference>
<comment type="catalytic activity">
    <reaction evidence="6">
        <text>a 2'-deoxycytidine in DNA + S-adenosyl-L-methionine = a 5-methyl-2'-deoxycytidine in DNA + S-adenosyl-L-homocysteine + H(+)</text>
        <dbReference type="Rhea" id="RHEA:13681"/>
        <dbReference type="Rhea" id="RHEA-COMP:11369"/>
        <dbReference type="Rhea" id="RHEA-COMP:11370"/>
        <dbReference type="ChEBI" id="CHEBI:15378"/>
        <dbReference type="ChEBI" id="CHEBI:57856"/>
        <dbReference type="ChEBI" id="CHEBI:59789"/>
        <dbReference type="ChEBI" id="CHEBI:85452"/>
        <dbReference type="ChEBI" id="CHEBI:85454"/>
        <dbReference type="EC" id="2.1.1.37"/>
    </reaction>
</comment>
<comment type="similarity">
    <text evidence="7 8">Belongs to the class I-like SAM-binding methyltransferase superfamily. C5-methyltransferase family.</text>
</comment>
<evidence type="ECO:0000256" key="5">
    <source>
        <dbReference type="ARBA" id="ARBA00022747"/>
    </source>
</evidence>
<feature type="non-terminal residue" evidence="9">
    <location>
        <position position="117"/>
    </location>
</feature>
<dbReference type="GO" id="GO:0003886">
    <property type="term" value="F:DNA (cytosine-5-)-methyltransferase activity"/>
    <property type="evidence" value="ECO:0007669"/>
    <property type="project" value="UniProtKB-EC"/>
</dbReference>
<accession>A0A0F3GHG1</accession>
<keyword evidence="2 7" id="KW-0489">Methyltransferase</keyword>
<dbReference type="EMBL" id="LACI01002723">
    <property type="protein sequence ID" value="KJU81384.1"/>
    <property type="molecule type" value="Genomic_DNA"/>
</dbReference>
<dbReference type="InterPro" id="IPR001525">
    <property type="entry name" value="C5_MeTfrase"/>
</dbReference>
<dbReference type="AlphaFoldDB" id="A0A0F3GHG1"/>
<evidence type="ECO:0000256" key="1">
    <source>
        <dbReference type="ARBA" id="ARBA00011975"/>
    </source>
</evidence>
<dbReference type="PRINTS" id="PR00105">
    <property type="entry name" value="C5METTRFRASE"/>
</dbReference>
<dbReference type="EC" id="2.1.1.37" evidence="1"/>
<dbReference type="Pfam" id="PF00145">
    <property type="entry name" value="DNA_methylase"/>
    <property type="match status" value="1"/>
</dbReference>
<name>A0A0F3GHG1_9BACT</name>
<dbReference type="GO" id="GO:0044027">
    <property type="term" value="P:negative regulation of gene expression via chromosomal CpG island methylation"/>
    <property type="evidence" value="ECO:0007669"/>
    <property type="project" value="TreeGrafter"/>
</dbReference>
<reference evidence="9 10" key="1">
    <citation type="submission" date="2015-02" db="EMBL/GenBank/DDBJ databases">
        <title>Single-cell genomics of uncultivated deep-branching MTB reveals a conserved set of magnetosome genes.</title>
        <authorList>
            <person name="Kolinko S."/>
            <person name="Richter M."/>
            <person name="Glockner F.O."/>
            <person name="Brachmann A."/>
            <person name="Schuler D."/>
        </authorList>
    </citation>
    <scope>NUCLEOTIDE SEQUENCE [LARGE SCALE GENOMIC DNA]</scope>
    <source>
        <strain evidence="9">TM-1</strain>
    </source>
</reference>
<evidence type="ECO:0000313" key="9">
    <source>
        <dbReference type="EMBL" id="KJU81384.1"/>
    </source>
</evidence>
<dbReference type="PANTHER" id="PTHR10629">
    <property type="entry name" value="CYTOSINE-SPECIFIC METHYLTRANSFERASE"/>
    <property type="match status" value="1"/>
</dbReference>
<dbReference type="SUPFAM" id="SSF53335">
    <property type="entry name" value="S-adenosyl-L-methionine-dependent methyltransferases"/>
    <property type="match status" value="1"/>
</dbReference>
<comment type="caution">
    <text evidence="7">Lacks conserved residue(s) required for the propagation of feature annotation.</text>
</comment>